<keyword evidence="3" id="KW-1185">Reference proteome</keyword>
<comment type="caution">
    <text evidence="2">The sequence shown here is derived from an EMBL/GenBank/DDBJ whole genome shotgun (WGS) entry which is preliminary data.</text>
</comment>
<dbReference type="Pfam" id="PF05699">
    <property type="entry name" value="Dimer_Tnp_hAT"/>
    <property type="match status" value="1"/>
</dbReference>
<reference evidence="2 3" key="1">
    <citation type="journal article" date="2018" name="Mol. Plant">
        <title>The genome of Artemisia annua provides insight into the evolution of Asteraceae family and artemisinin biosynthesis.</title>
        <authorList>
            <person name="Shen Q."/>
            <person name="Zhang L."/>
            <person name="Liao Z."/>
            <person name="Wang S."/>
            <person name="Yan T."/>
            <person name="Shi P."/>
            <person name="Liu M."/>
            <person name="Fu X."/>
            <person name="Pan Q."/>
            <person name="Wang Y."/>
            <person name="Lv Z."/>
            <person name="Lu X."/>
            <person name="Zhang F."/>
            <person name="Jiang W."/>
            <person name="Ma Y."/>
            <person name="Chen M."/>
            <person name="Hao X."/>
            <person name="Li L."/>
            <person name="Tang Y."/>
            <person name="Lv G."/>
            <person name="Zhou Y."/>
            <person name="Sun X."/>
            <person name="Brodelius P.E."/>
            <person name="Rose J.K.C."/>
            <person name="Tang K."/>
        </authorList>
    </citation>
    <scope>NUCLEOTIDE SEQUENCE [LARGE SCALE GENOMIC DNA]</scope>
    <source>
        <strain evidence="3">cv. Huhao1</strain>
        <tissue evidence="2">Leaf</tissue>
    </source>
</reference>
<dbReference type="SUPFAM" id="SSF53098">
    <property type="entry name" value="Ribonuclease H-like"/>
    <property type="match status" value="1"/>
</dbReference>
<dbReference type="InterPro" id="IPR012337">
    <property type="entry name" value="RNaseH-like_sf"/>
</dbReference>
<proteinExistence type="predicted"/>
<dbReference type="PANTHER" id="PTHR23272">
    <property type="entry name" value="BED FINGER-RELATED"/>
    <property type="match status" value="1"/>
</dbReference>
<evidence type="ECO:0000313" key="2">
    <source>
        <dbReference type="EMBL" id="PWA98938.1"/>
    </source>
</evidence>
<accession>A0A2U1QLS4</accession>
<gene>
    <name evidence="2" type="ORF">CTI12_AA014180</name>
</gene>
<organism evidence="2 3">
    <name type="scientific">Artemisia annua</name>
    <name type="common">Sweet wormwood</name>
    <dbReference type="NCBI Taxonomy" id="35608"/>
    <lineage>
        <taxon>Eukaryota</taxon>
        <taxon>Viridiplantae</taxon>
        <taxon>Streptophyta</taxon>
        <taxon>Embryophyta</taxon>
        <taxon>Tracheophyta</taxon>
        <taxon>Spermatophyta</taxon>
        <taxon>Magnoliopsida</taxon>
        <taxon>eudicotyledons</taxon>
        <taxon>Gunneridae</taxon>
        <taxon>Pentapetalae</taxon>
        <taxon>asterids</taxon>
        <taxon>campanulids</taxon>
        <taxon>Asterales</taxon>
        <taxon>Asteraceae</taxon>
        <taxon>Asteroideae</taxon>
        <taxon>Anthemideae</taxon>
        <taxon>Artemisiinae</taxon>
        <taxon>Artemisia</taxon>
    </lineage>
</organism>
<feature type="domain" description="HAT C-terminal dimerisation" evidence="1">
    <location>
        <begin position="40"/>
        <end position="116"/>
    </location>
</feature>
<dbReference type="AlphaFoldDB" id="A0A2U1QLS4"/>
<evidence type="ECO:0000313" key="3">
    <source>
        <dbReference type="Proteomes" id="UP000245207"/>
    </source>
</evidence>
<evidence type="ECO:0000259" key="1">
    <source>
        <dbReference type="Pfam" id="PF05699"/>
    </source>
</evidence>
<name>A0A2U1QLS4_ARTAN</name>
<dbReference type="GO" id="GO:0046983">
    <property type="term" value="F:protein dimerization activity"/>
    <property type="evidence" value="ECO:0007669"/>
    <property type="project" value="InterPro"/>
</dbReference>
<dbReference type="EMBL" id="PKPP01000042">
    <property type="protein sequence ID" value="PWA98938.1"/>
    <property type="molecule type" value="Genomic_DNA"/>
</dbReference>
<dbReference type="InterPro" id="IPR008906">
    <property type="entry name" value="HATC_C_dom"/>
</dbReference>
<dbReference type="PANTHER" id="PTHR23272:SF182">
    <property type="entry name" value="OS09G0381850 PROTEIN"/>
    <property type="match status" value="1"/>
</dbReference>
<dbReference type="OrthoDB" id="2610923at2759"/>
<sequence length="123" mass="13733">MSPQIRVRRVGTEQMGPSRGLSYNYSRLKETHMFDLENLDLDVYLEEEIYLCKDNSAASFNILNWWKSPMKFPILSKMAAHILAIPITTIASNAGGCVIDTYPASLDLEIVQPLICGGAKLDP</sequence>
<protein>
    <submittedName>
        <fullName evidence="2">Zinc finger BED domain-containing protein RICESLEEPER 2</fullName>
    </submittedName>
</protein>
<dbReference type="Proteomes" id="UP000245207">
    <property type="component" value="Unassembled WGS sequence"/>
</dbReference>